<accession>A0A2M7DMI6</accession>
<evidence type="ECO:0000256" key="1">
    <source>
        <dbReference type="ARBA" id="ARBA00007164"/>
    </source>
</evidence>
<dbReference type="GO" id="GO:0006508">
    <property type="term" value="P:proteolysis"/>
    <property type="evidence" value="ECO:0007669"/>
    <property type="project" value="InterPro"/>
</dbReference>
<dbReference type="PANTHER" id="PTHR21581">
    <property type="entry name" value="D-ALANYL-D-ALANINE CARBOXYPEPTIDASE"/>
    <property type="match status" value="1"/>
</dbReference>
<dbReference type="Gene3D" id="3.40.710.10">
    <property type="entry name" value="DD-peptidase/beta-lactamase superfamily"/>
    <property type="match status" value="1"/>
</dbReference>
<name>A0A2M7DMI6_9BACT</name>
<dbReference type="PRINTS" id="PR00725">
    <property type="entry name" value="DADACBPTASE1"/>
</dbReference>
<keyword evidence="3" id="KW-0378">Hydrolase</keyword>
<dbReference type="GO" id="GO:0071555">
    <property type="term" value="P:cell wall organization"/>
    <property type="evidence" value="ECO:0007669"/>
    <property type="project" value="UniProtKB-KW"/>
</dbReference>
<evidence type="ECO:0000256" key="3">
    <source>
        <dbReference type="ARBA" id="ARBA00022801"/>
    </source>
</evidence>
<feature type="binding site" evidence="8">
    <location>
        <position position="299"/>
    </location>
    <ligand>
        <name>substrate</name>
    </ligand>
</feature>
<evidence type="ECO:0000256" key="2">
    <source>
        <dbReference type="ARBA" id="ARBA00022729"/>
    </source>
</evidence>
<comment type="caution">
    <text evidence="12">The sequence shown here is derived from an EMBL/GenBank/DDBJ whole genome shotgun (WGS) entry which is preliminary data.</text>
</comment>
<keyword evidence="10" id="KW-1133">Transmembrane helix</keyword>
<evidence type="ECO:0000256" key="10">
    <source>
        <dbReference type="SAM" id="Phobius"/>
    </source>
</evidence>
<keyword evidence="2" id="KW-0732">Signal</keyword>
<evidence type="ECO:0000256" key="4">
    <source>
        <dbReference type="ARBA" id="ARBA00022960"/>
    </source>
</evidence>
<dbReference type="InterPro" id="IPR001967">
    <property type="entry name" value="Peptidase_S11_N"/>
</dbReference>
<gene>
    <name evidence="12" type="ORF">COS18_03535</name>
</gene>
<sequence>MSEELKQPDLFAKENNIKIIFFIMATGFFIFLAVISIFYFYKKHFIKDFYSISSEILNIKALDVSLEKNFPFFHLASANESEKNLPLNANKPIEFNNLISNEEFELSGAGGIVIDAGSGVIFFEKNADEPLSIASITKLFTALVFIDNNPGWDNIYQIKAGDRRKGGKIYLFTGEKVKIKDLFYLSLIASDNTATAAIVNATGLTEEEFVALMNKKAAELNLVNTHFKDSIGLNDNNKSTAKEVAKIAKISFSNNDIREAVKLENYELNTSAGRKKIVYTTNKILENLPQEDISITGGKTGYTESAGYCFVGQFINNDKKEIISVILGENSDGLRFQQTIDLIKLVYSKL</sequence>
<feature type="transmembrane region" description="Helical" evidence="10">
    <location>
        <begin position="20"/>
        <end position="41"/>
    </location>
</feature>
<feature type="active site" description="Proton acceptor" evidence="7">
    <location>
        <position position="138"/>
    </location>
</feature>
<evidence type="ECO:0000313" key="12">
    <source>
        <dbReference type="EMBL" id="PIV50962.1"/>
    </source>
</evidence>
<dbReference type="PANTHER" id="PTHR21581:SF26">
    <property type="entry name" value="D-ALANYL-D-ALANINE ENDOPEPTIDASE"/>
    <property type="match status" value="1"/>
</dbReference>
<dbReference type="Pfam" id="PF00768">
    <property type="entry name" value="Peptidase_S11"/>
    <property type="match status" value="1"/>
</dbReference>
<dbReference type="GO" id="GO:0009252">
    <property type="term" value="P:peptidoglycan biosynthetic process"/>
    <property type="evidence" value="ECO:0007669"/>
    <property type="project" value="UniProtKB-KW"/>
</dbReference>
<feature type="domain" description="Peptidase S11 D-alanyl-D-alanine carboxypeptidase A N-terminal" evidence="11">
    <location>
        <begin position="106"/>
        <end position="330"/>
    </location>
</feature>
<protein>
    <recommendedName>
        <fullName evidence="11">Peptidase S11 D-alanyl-D-alanine carboxypeptidase A N-terminal domain-containing protein</fullName>
    </recommendedName>
</protein>
<reference evidence="13" key="1">
    <citation type="submission" date="2017-09" db="EMBL/GenBank/DDBJ databases">
        <title>Depth-based differentiation of microbial function through sediment-hosted aquifers and enrichment of novel symbionts in the deep terrestrial subsurface.</title>
        <authorList>
            <person name="Probst A.J."/>
            <person name="Ladd B."/>
            <person name="Jarett J.K."/>
            <person name="Geller-Mcgrath D.E."/>
            <person name="Sieber C.M.K."/>
            <person name="Emerson J.B."/>
            <person name="Anantharaman K."/>
            <person name="Thomas B.C."/>
            <person name="Malmstrom R."/>
            <person name="Stieglmeier M."/>
            <person name="Klingl A."/>
            <person name="Woyke T."/>
            <person name="Ryan C.M."/>
            <person name="Banfield J.F."/>
        </authorList>
    </citation>
    <scope>NUCLEOTIDE SEQUENCE [LARGE SCALE GENOMIC DNA]</scope>
</reference>
<dbReference type="InterPro" id="IPR012338">
    <property type="entry name" value="Beta-lactam/transpept-like"/>
</dbReference>
<keyword evidence="5" id="KW-0573">Peptidoglycan synthesis</keyword>
<keyword evidence="4" id="KW-0133">Cell shape</keyword>
<evidence type="ECO:0000256" key="6">
    <source>
        <dbReference type="ARBA" id="ARBA00023316"/>
    </source>
</evidence>
<evidence type="ECO:0000256" key="8">
    <source>
        <dbReference type="PIRSR" id="PIRSR618044-2"/>
    </source>
</evidence>
<dbReference type="Proteomes" id="UP000228896">
    <property type="component" value="Unassembled WGS sequence"/>
</dbReference>
<dbReference type="GO" id="GO:0008360">
    <property type="term" value="P:regulation of cell shape"/>
    <property type="evidence" value="ECO:0007669"/>
    <property type="project" value="UniProtKB-KW"/>
</dbReference>
<evidence type="ECO:0000256" key="7">
    <source>
        <dbReference type="PIRSR" id="PIRSR618044-1"/>
    </source>
</evidence>
<keyword evidence="6" id="KW-0961">Cell wall biogenesis/degradation</keyword>
<evidence type="ECO:0000259" key="11">
    <source>
        <dbReference type="Pfam" id="PF00768"/>
    </source>
</evidence>
<evidence type="ECO:0000256" key="5">
    <source>
        <dbReference type="ARBA" id="ARBA00022984"/>
    </source>
</evidence>
<comment type="similarity">
    <text evidence="1 9">Belongs to the peptidase S11 family.</text>
</comment>
<organism evidence="12 13">
    <name type="scientific">Candidatus Falkowbacteria bacterium CG02_land_8_20_14_3_00_36_14</name>
    <dbReference type="NCBI Taxonomy" id="1974560"/>
    <lineage>
        <taxon>Bacteria</taxon>
        <taxon>Candidatus Falkowiibacteriota</taxon>
    </lineage>
</organism>
<keyword evidence="10" id="KW-0472">Membrane</keyword>
<evidence type="ECO:0000313" key="13">
    <source>
        <dbReference type="Proteomes" id="UP000228896"/>
    </source>
</evidence>
<dbReference type="EMBL" id="PETS01000091">
    <property type="protein sequence ID" value="PIV50962.1"/>
    <property type="molecule type" value="Genomic_DNA"/>
</dbReference>
<feature type="active site" description="Acyl-ester intermediate" evidence="7">
    <location>
        <position position="135"/>
    </location>
</feature>
<feature type="active site" evidence="7">
    <location>
        <position position="190"/>
    </location>
</feature>
<dbReference type="InterPro" id="IPR018044">
    <property type="entry name" value="Peptidase_S11"/>
</dbReference>
<keyword evidence="10" id="KW-0812">Transmembrane</keyword>
<dbReference type="GO" id="GO:0009002">
    <property type="term" value="F:serine-type D-Ala-D-Ala carboxypeptidase activity"/>
    <property type="evidence" value="ECO:0007669"/>
    <property type="project" value="InterPro"/>
</dbReference>
<dbReference type="AlphaFoldDB" id="A0A2M7DMI6"/>
<evidence type="ECO:0000256" key="9">
    <source>
        <dbReference type="RuleBase" id="RU004016"/>
    </source>
</evidence>
<dbReference type="SUPFAM" id="SSF56601">
    <property type="entry name" value="beta-lactamase/transpeptidase-like"/>
    <property type="match status" value="1"/>
</dbReference>
<proteinExistence type="inferred from homology"/>